<organism evidence="1 2">
    <name type="scientific">Micromonospora aurantiaca</name>
    <name type="common">nom. illeg.</name>
    <dbReference type="NCBI Taxonomy" id="47850"/>
    <lineage>
        <taxon>Bacteria</taxon>
        <taxon>Bacillati</taxon>
        <taxon>Actinomycetota</taxon>
        <taxon>Actinomycetes</taxon>
        <taxon>Micromonosporales</taxon>
        <taxon>Micromonosporaceae</taxon>
        <taxon>Micromonospora</taxon>
    </lineage>
</organism>
<name>A0A6N3JXR6_9ACTN</name>
<reference evidence="1 2" key="2">
    <citation type="submission" date="2018-08" db="EMBL/GenBank/DDBJ databases">
        <title>Streptomyces kandeliansis sp. nov., an endophytic bacterium isolated from mangrove plant.</title>
        <authorList>
            <person name="Wang R."/>
        </authorList>
    </citation>
    <scope>NUCLEOTIDE SEQUENCE [LARGE SCALE GENOMIC DNA]</scope>
    <source>
        <strain evidence="2">H14(2018)</strain>
    </source>
</reference>
<evidence type="ECO:0000313" key="2">
    <source>
        <dbReference type="Proteomes" id="UP000253958"/>
    </source>
</evidence>
<dbReference type="Proteomes" id="UP000253958">
    <property type="component" value="Chromosome"/>
</dbReference>
<dbReference type="Gene3D" id="1.10.1070.20">
    <property type="match status" value="1"/>
</dbReference>
<dbReference type="RefSeq" id="WP_114919092.1">
    <property type="nucleotide sequence ID" value="NZ_CP031263.1"/>
</dbReference>
<sequence length="305" mass="33788">MFETWDVSHWRLIRQETIGADEKYWLADPNDGQAWLFKANNIHENAAGKWSQREDFAEKVGGELAAAMGIPCARIEFARLGDELGCISLNLCPEGWELQTGVVVLDGLLEEYEPGYAAGNKARRGHSLENIRRALEDHGPPPGSDVPDNFDAFDVFTGYVVFDAVVANRDRHDENWAVMRPPPGGGRPTLAGSFDHARALGSTLKEAKITSLLQGEGVPKWCHKGTAWRFEHDPERACPTLVDIASRALRMVAPAVRNHWLEGVADITTMKVASLTSRIPDMSVVVSTFIEQVVMTNRRRVLDGC</sequence>
<dbReference type="AlphaFoldDB" id="A0A6N3JXR6"/>
<protein>
    <recommendedName>
        <fullName evidence="3">HipA-like C-terminal domain-containing protein</fullName>
    </recommendedName>
</protein>
<dbReference type="EMBL" id="CP031263">
    <property type="protein sequence ID" value="AXH89676.1"/>
    <property type="molecule type" value="Genomic_DNA"/>
</dbReference>
<gene>
    <name evidence="1" type="ORF">DVH21_06860</name>
</gene>
<proteinExistence type="predicted"/>
<evidence type="ECO:0000313" key="1">
    <source>
        <dbReference type="EMBL" id="AXH89676.1"/>
    </source>
</evidence>
<reference evidence="1 2" key="1">
    <citation type="submission" date="2018-07" db="EMBL/GenBank/DDBJ databases">
        <authorList>
            <person name="Ye Y."/>
        </authorList>
    </citation>
    <scope>NUCLEOTIDE SEQUENCE [LARGE SCALE GENOMIC DNA]</scope>
    <source>
        <strain evidence="2">H14(2018)</strain>
    </source>
</reference>
<accession>A0A6N3JXR6</accession>
<evidence type="ECO:0008006" key="3">
    <source>
        <dbReference type="Google" id="ProtNLM"/>
    </source>
</evidence>